<feature type="region of interest" description="Disordered" evidence="1">
    <location>
        <begin position="25"/>
        <end position="54"/>
    </location>
</feature>
<reference evidence="2" key="1">
    <citation type="submission" date="2020-07" db="EMBL/GenBank/DDBJ databases">
        <title>The High-quality genome of the commercially important snow crab, Chionoecetes opilio.</title>
        <authorList>
            <person name="Jeong J.-H."/>
            <person name="Ryu S."/>
        </authorList>
    </citation>
    <scope>NUCLEOTIDE SEQUENCE</scope>
    <source>
        <strain evidence="2">MADBK_172401_WGS</strain>
        <tissue evidence="2">Digestive gland</tissue>
    </source>
</reference>
<sequence length="169" mass="19059">MLRPVDCKDIQDKLERRTLAAREEKGFRRRVEPSSAVPGKLARVSPHPTNNKTEPVSSWLLTWQTLTPTKNTHHHTRHGVLCSNRQDVSALRRQARMRRLTLVIRLHPTGMRTTGVSKSFIDHSCATESGHVLAIASANRLNTLTVDCLWSWRASGSSLPHEIAKVSWS</sequence>
<gene>
    <name evidence="2" type="ORF">GWK47_035172</name>
</gene>
<evidence type="ECO:0000313" key="2">
    <source>
        <dbReference type="EMBL" id="KAG0727187.1"/>
    </source>
</evidence>
<dbReference type="AlphaFoldDB" id="A0A8J5D2J6"/>
<evidence type="ECO:0000256" key="1">
    <source>
        <dbReference type="SAM" id="MobiDB-lite"/>
    </source>
</evidence>
<accession>A0A8J5D2J6</accession>
<organism evidence="2 3">
    <name type="scientific">Chionoecetes opilio</name>
    <name type="common">Atlantic snow crab</name>
    <name type="synonym">Cancer opilio</name>
    <dbReference type="NCBI Taxonomy" id="41210"/>
    <lineage>
        <taxon>Eukaryota</taxon>
        <taxon>Metazoa</taxon>
        <taxon>Ecdysozoa</taxon>
        <taxon>Arthropoda</taxon>
        <taxon>Crustacea</taxon>
        <taxon>Multicrustacea</taxon>
        <taxon>Malacostraca</taxon>
        <taxon>Eumalacostraca</taxon>
        <taxon>Eucarida</taxon>
        <taxon>Decapoda</taxon>
        <taxon>Pleocyemata</taxon>
        <taxon>Brachyura</taxon>
        <taxon>Eubrachyura</taxon>
        <taxon>Majoidea</taxon>
        <taxon>Majidae</taxon>
        <taxon>Chionoecetes</taxon>
    </lineage>
</organism>
<proteinExistence type="predicted"/>
<keyword evidence="3" id="KW-1185">Reference proteome</keyword>
<comment type="caution">
    <text evidence="2">The sequence shown here is derived from an EMBL/GenBank/DDBJ whole genome shotgun (WGS) entry which is preliminary data.</text>
</comment>
<dbReference type="Proteomes" id="UP000770661">
    <property type="component" value="Unassembled WGS sequence"/>
</dbReference>
<name>A0A8J5D2J6_CHIOP</name>
<protein>
    <submittedName>
        <fullName evidence="2">Uncharacterized protein</fullName>
    </submittedName>
</protein>
<evidence type="ECO:0000313" key="3">
    <source>
        <dbReference type="Proteomes" id="UP000770661"/>
    </source>
</evidence>
<dbReference type="EMBL" id="JACEEZ010003650">
    <property type="protein sequence ID" value="KAG0727187.1"/>
    <property type="molecule type" value="Genomic_DNA"/>
</dbReference>